<protein>
    <recommendedName>
        <fullName evidence="1">Calcineurin-like phosphoesterase C-terminal domain-containing protein</fullName>
    </recommendedName>
</protein>
<evidence type="ECO:0000259" key="1">
    <source>
        <dbReference type="Pfam" id="PF16370"/>
    </source>
</evidence>
<reference evidence="2" key="1">
    <citation type="submission" date="2019-08" db="EMBL/GenBank/DDBJ databases">
        <authorList>
            <person name="Kucharzyk K."/>
            <person name="Murdoch R.W."/>
            <person name="Higgins S."/>
            <person name="Loffler F."/>
        </authorList>
    </citation>
    <scope>NUCLEOTIDE SEQUENCE</scope>
</reference>
<proteinExistence type="predicted"/>
<dbReference type="AlphaFoldDB" id="A0A645D214"/>
<dbReference type="InterPro" id="IPR051918">
    <property type="entry name" value="STPP_CPPED1"/>
</dbReference>
<dbReference type="SUPFAM" id="SSF56300">
    <property type="entry name" value="Metallo-dependent phosphatases"/>
    <property type="match status" value="1"/>
</dbReference>
<dbReference type="InterPro" id="IPR032288">
    <property type="entry name" value="Metallophos_C"/>
</dbReference>
<name>A0A645D214_9ZZZZ</name>
<gene>
    <name evidence="2" type="ORF">SDC9_130574</name>
</gene>
<feature type="domain" description="Calcineurin-like phosphoesterase C-terminal" evidence="1">
    <location>
        <begin position="120"/>
        <end position="265"/>
    </location>
</feature>
<dbReference type="EMBL" id="VSSQ01032289">
    <property type="protein sequence ID" value="MPM83510.1"/>
    <property type="molecule type" value="Genomic_DNA"/>
</dbReference>
<accession>A0A645D214</accession>
<dbReference type="Pfam" id="PF16370">
    <property type="entry name" value="MetallophosC"/>
    <property type="match status" value="1"/>
</dbReference>
<evidence type="ECO:0000313" key="2">
    <source>
        <dbReference type="EMBL" id="MPM83510.1"/>
    </source>
</evidence>
<dbReference type="PANTHER" id="PTHR43143:SF1">
    <property type="entry name" value="SERINE_THREONINE-PROTEIN PHOSPHATASE CPPED1"/>
    <property type="match status" value="1"/>
</dbReference>
<organism evidence="2">
    <name type="scientific">bioreactor metagenome</name>
    <dbReference type="NCBI Taxonomy" id="1076179"/>
    <lineage>
        <taxon>unclassified sequences</taxon>
        <taxon>metagenomes</taxon>
        <taxon>ecological metagenomes</taxon>
    </lineage>
</organism>
<comment type="caution">
    <text evidence="2">The sequence shown here is derived from an EMBL/GenBank/DDBJ whole genome shotgun (WGS) entry which is preliminary data.</text>
</comment>
<dbReference type="InterPro" id="IPR029052">
    <property type="entry name" value="Metallo-depent_PP-like"/>
</dbReference>
<dbReference type="PANTHER" id="PTHR43143">
    <property type="entry name" value="METALLOPHOSPHOESTERASE, CALCINEURIN SUPERFAMILY"/>
    <property type="match status" value="1"/>
</dbReference>
<sequence>MFGPDHYSFNRGSVHYIVLNNAFYLGRDYFYMGYIDEKTFIWLEQDLAHVPEGSTLFVAMHIPGRLDEEIKPFQYDSRTIGTQTINISSLFEMLKPYKAHLLTGHMHHNRNVIHSETLYEHNTGAVSGAWWQGDYCLDGTPVGYGVYEVNGAEVKWFFKSVGRNRDYQMRVYPPHTTDDYGADVVVNIWNWDRNWKVEWFEDGEPMGEMNRFEGLDPEVKKAYSDKEKLDFKWIVPVNTDHLFRVTPKRKNSEISVVATDPFGQKHTEIMKQ</sequence>